<gene>
    <name evidence="10" type="ORF">Mag101_01995</name>
</gene>
<dbReference type="eggNOG" id="COG1539">
    <property type="taxonomic scope" value="Bacteria"/>
</dbReference>
<sequence>MDIVYIRDLKVETIIGIYDWEREVRQTVSLDIEMAFDIREAARTDNIEHTLNYKAVAKRLIAFIEGSEFLLVETMAEQAAEIVRSEFNVSWLRLRLSKPGAVRGARDVGVIIERGKKQAVEV</sequence>
<protein>
    <recommendedName>
        <fullName evidence="8">7,8-dihydroneopterin aldolase</fullName>
        <ecNumber evidence="8">4.1.2.25</ecNumber>
    </recommendedName>
</protein>
<reference evidence="10" key="1">
    <citation type="submission" date="2017-02" db="EMBL/GenBank/DDBJ databases">
        <title>Genome of Microbulbifer agarilyticus GP101.</title>
        <authorList>
            <person name="Jung J."/>
            <person name="Bae S.S."/>
            <person name="Baek K."/>
        </authorList>
    </citation>
    <scope>NUCLEOTIDE SEQUENCE [LARGE SCALE GENOMIC DNA]</scope>
    <source>
        <strain evidence="10">GP101</strain>
    </source>
</reference>
<accession>A0A1Q2M1H0</accession>
<dbReference type="AlphaFoldDB" id="A0A1Q2M1H0"/>
<evidence type="ECO:0000256" key="5">
    <source>
        <dbReference type="ARBA" id="ARBA00022909"/>
    </source>
</evidence>
<dbReference type="GO" id="GO:0016853">
    <property type="term" value="F:isomerase activity"/>
    <property type="evidence" value="ECO:0007669"/>
    <property type="project" value="UniProtKB-KW"/>
</dbReference>
<dbReference type="EMBL" id="CP019650">
    <property type="protein sequence ID" value="AQQ66551.1"/>
    <property type="molecule type" value="Genomic_DNA"/>
</dbReference>
<keyword evidence="6" id="KW-0413">Isomerase</keyword>
<evidence type="ECO:0000256" key="3">
    <source>
        <dbReference type="ARBA" id="ARBA00005013"/>
    </source>
</evidence>
<feature type="domain" description="Dihydroneopterin aldolase/epimerase" evidence="9">
    <location>
        <begin position="4"/>
        <end position="114"/>
    </location>
</feature>
<dbReference type="InterPro" id="IPR006157">
    <property type="entry name" value="FolB_dom"/>
</dbReference>
<keyword evidence="7 8" id="KW-0456">Lyase</keyword>
<evidence type="ECO:0000256" key="6">
    <source>
        <dbReference type="ARBA" id="ARBA00023235"/>
    </source>
</evidence>
<evidence type="ECO:0000256" key="4">
    <source>
        <dbReference type="ARBA" id="ARBA00005708"/>
    </source>
</evidence>
<dbReference type="NCBIfam" id="TIGR00526">
    <property type="entry name" value="folB_dom"/>
    <property type="match status" value="1"/>
</dbReference>
<dbReference type="RefSeq" id="WP_010133381.1">
    <property type="nucleotide sequence ID" value="NZ_CP019650.1"/>
</dbReference>
<dbReference type="GO" id="GO:0046654">
    <property type="term" value="P:tetrahydrofolate biosynthetic process"/>
    <property type="evidence" value="ECO:0007669"/>
    <property type="project" value="UniProtKB-UniRule"/>
</dbReference>
<comment type="pathway">
    <text evidence="3 8">Cofactor biosynthesis; tetrahydrofolate biosynthesis; 2-amino-4-hydroxy-6-hydroxymethyl-7,8-dihydropteridine diphosphate from 7,8-dihydroneopterin triphosphate: step 3/4.</text>
</comment>
<dbReference type="FunFam" id="3.30.1130.10:FF:000002">
    <property type="entry name" value="7,8-dihydroneopterin aldolase"/>
    <property type="match status" value="1"/>
</dbReference>
<evidence type="ECO:0000259" key="9">
    <source>
        <dbReference type="SMART" id="SM00905"/>
    </source>
</evidence>
<dbReference type="PANTHER" id="PTHR42844:SF1">
    <property type="entry name" value="DIHYDRONEOPTERIN ALDOLASE 1-RELATED"/>
    <property type="match status" value="1"/>
</dbReference>
<evidence type="ECO:0000256" key="1">
    <source>
        <dbReference type="ARBA" id="ARBA00000693"/>
    </source>
</evidence>
<dbReference type="GO" id="GO:0005737">
    <property type="term" value="C:cytoplasm"/>
    <property type="evidence" value="ECO:0007669"/>
    <property type="project" value="TreeGrafter"/>
</dbReference>
<dbReference type="OrthoDB" id="9810587at2"/>
<organism evidence="10 11">
    <name type="scientific">Microbulbifer agarilyticus</name>
    <dbReference type="NCBI Taxonomy" id="260552"/>
    <lineage>
        <taxon>Bacteria</taxon>
        <taxon>Pseudomonadati</taxon>
        <taxon>Pseudomonadota</taxon>
        <taxon>Gammaproteobacteria</taxon>
        <taxon>Cellvibrionales</taxon>
        <taxon>Microbulbiferaceae</taxon>
        <taxon>Microbulbifer</taxon>
    </lineage>
</organism>
<dbReference type="InterPro" id="IPR043133">
    <property type="entry name" value="GTP-CH-I_C/QueF"/>
</dbReference>
<evidence type="ECO:0000313" key="11">
    <source>
        <dbReference type="Proteomes" id="UP000188219"/>
    </source>
</evidence>
<dbReference type="NCBIfam" id="TIGR00525">
    <property type="entry name" value="folB"/>
    <property type="match status" value="1"/>
</dbReference>
<dbReference type="SMART" id="SM00905">
    <property type="entry name" value="FolB"/>
    <property type="match status" value="1"/>
</dbReference>
<dbReference type="EC" id="4.1.2.25" evidence="8"/>
<name>A0A1Q2M1H0_9GAMM</name>
<evidence type="ECO:0000256" key="7">
    <source>
        <dbReference type="ARBA" id="ARBA00023239"/>
    </source>
</evidence>
<keyword evidence="11" id="KW-1185">Reference proteome</keyword>
<dbReference type="Pfam" id="PF02152">
    <property type="entry name" value="FolB"/>
    <property type="match status" value="1"/>
</dbReference>
<comment type="function">
    <text evidence="8">Catalyzes the conversion of 7,8-dihydroneopterin to 6-hydroxymethyl-7,8-dihydropterin.</text>
</comment>
<dbReference type="PANTHER" id="PTHR42844">
    <property type="entry name" value="DIHYDRONEOPTERIN ALDOLASE 1-RELATED"/>
    <property type="match status" value="1"/>
</dbReference>
<evidence type="ECO:0000256" key="2">
    <source>
        <dbReference type="ARBA" id="ARBA00001353"/>
    </source>
</evidence>
<proteinExistence type="inferred from homology"/>
<evidence type="ECO:0000313" key="10">
    <source>
        <dbReference type="EMBL" id="AQQ66551.1"/>
    </source>
</evidence>
<dbReference type="SUPFAM" id="SSF55620">
    <property type="entry name" value="Tetrahydrobiopterin biosynthesis enzymes-like"/>
    <property type="match status" value="1"/>
</dbReference>
<comment type="catalytic activity">
    <reaction evidence="1">
        <text>7,8-dihydroneopterin = 7,8-dihydromonapterin</text>
        <dbReference type="Rhea" id="RHEA:45328"/>
        <dbReference type="ChEBI" id="CHEBI:17001"/>
        <dbReference type="ChEBI" id="CHEBI:71175"/>
        <dbReference type="EC" id="5.1.99.8"/>
    </reaction>
</comment>
<dbReference type="CDD" id="cd00534">
    <property type="entry name" value="DHNA_DHNTPE"/>
    <property type="match status" value="1"/>
</dbReference>
<evidence type="ECO:0000256" key="8">
    <source>
        <dbReference type="RuleBase" id="RU362079"/>
    </source>
</evidence>
<keyword evidence="5 8" id="KW-0289">Folate biosynthesis</keyword>
<comment type="similarity">
    <text evidence="4 8">Belongs to the DHNA family.</text>
</comment>
<dbReference type="KEGG" id="maga:Mag101_01995"/>
<dbReference type="GO" id="GO:0046656">
    <property type="term" value="P:folic acid biosynthetic process"/>
    <property type="evidence" value="ECO:0007669"/>
    <property type="project" value="UniProtKB-UniRule"/>
</dbReference>
<dbReference type="GO" id="GO:0004150">
    <property type="term" value="F:dihydroneopterin aldolase activity"/>
    <property type="evidence" value="ECO:0007669"/>
    <property type="project" value="UniProtKB-UniRule"/>
</dbReference>
<dbReference type="STRING" id="260552.Mag101_01995"/>
<dbReference type="InterPro" id="IPR006156">
    <property type="entry name" value="Dihydroneopterin_aldolase"/>
</dbReference>
<dbReference type="Gene3D" id="3.30.1130.10">
    <property type="match status" value="1"/>
</dbReference>
<dbReference type="UniPathway" id="UPA00077">
    <property type="reaction ID" value="UER00154"/>
</dbReference>
<comment type="catalytic activity">
    <reaction evidence="2 8">
        <text>7,8-dihydroneopterin = 6-hydroxymethyl-7,8-dihydropterin + glycolaldehyde</text>
        <dbReference type="Rhea" id="RHEA:10540"/>
        <dbReference type="ChEBI" id="CHEBI:17001"/>
        <dbReference type="ChEBI" id="CHEBI:17071"/>
        <dbReference type="ChEBI" id="CHEBI:44841"/>
        <dbReference type="EC" id="4.1.2.25"/>
    </reaction>
</comment>
<dbReference type="Proteomes" id="UP000188219">
    <property type="component" value="Chromosome"/>
</dbReference>